<sequence>MPYAYGPPAYAGPGITAADDTTWALMAYVGQFAFGFIAPLVVYASRKDRSPFVRQHGAQALNLALTSLILTFGSILLIVVTLGIGAIVVLPVLVVYGVAHLIYLIIGAVRASKAQPYVIPKWLCWPMVK</sequence>
<evidence type="ECO:0000313" key="6">
    <source>
        <dbReference type="EMBL" id="GAA4625895.1"/>
    </source>
</evidence>
<feature type="transmembrane region" description="Helical" evidence="5">
    <location>
        <begin position="63"/>
        <end position="87"/>
    </location>
</feature>
<comment type="caution">
    <text evidence="6">The sequence shown here is derived from an EMBL/GenBank/DDBJ whole genome shotgun (WGS) entry which is preliminary data.</text>
</comment>
<gene>
    <name evidence="6" type="ORF">GCM10023196_031880</name>
</gene>
<keyword evidence="2 5" id="KW-0812">Transmembrane</keyword>
<dbReference type="EMBL" id="BAABHK010000004">
    <property type="protein sequence ID" value="GAA4625895.1"/>
    <property type="molecule type" value="Genomic_DNA"/>
</dbReference>
<feature type="transmembrane region" description="Helical" evidence="5">
    <location>
        <begin position="93"/>
        <end position="111"/>
    </location>
</feature>
<evidence type="ECO:0000256" key="3">
    <source>
        <dbReference type="ARBA" id="ARBA00022989"/>
    </source>
</evidence>
<evidence type="ECO:0008006" key="8">
    <source>
        <dbReference type="Google" id="ProtNLM"/>
    </source>
</evidence>
<comment type="subcellular location">
    <subcellularLocation>
        <location evidence="1">Membrane</location>
        <topology evidence="1">Multi-pass membrane protein</topology>
    </subcellularLocation>
</comment>
<dbReference type="Proteomes" id="UP001501442">
    <property type="component" value="Unassembled WGS sequence"/>
</dbReference>
<reference evidence="7" key="1">
    <citation type="journal article" date="2019" name="Int. J. Syst. Evol. Microbiol.">
        <title>The Global Catalogue of Microorganisms (GCM) 10K type strain sequencing project: providing services to taxonomists for standard genome sequencing and annotation.</title>
        <authorList>
            <consortium name="The Broad Institute Genomics Platform"/>
            <consortium name="The Broad Institute Genome Sequencing Center for Infectious Disease"/>
            <person name="Wu L."/>
            <person name="Ma J."/>
        </authorList>
    </citation>
    <scope>NUCLEOTIDE SEQUENCE [LARGE SCALE GENOMIC DNA]</scope>
    <source>
        <strain evidence="7">JCM 17939</strain>
    </source>
</reference>
<proteinExistence type="predicted"/>
<keyword evidence="3 5" id="KW-1133">Transmembrane helix</keyword>
<keyword evidence="7" id="KW-1185">Reference proteome</keyword>
<evidence type="ECO:0000256" key="4">
    <source>
        <dbReference type="ARBA" id="ARBA00023136"/>
    </source>
</evidence>
<evidence type="ECO:0000256" key="1">
    <source>
        <dbReference type="ARBA" id="ARBA00004141"/>
    </source>
</evidence>
<dbReference type="Pfam" id="PF09685">
    <property type="entry name" value="MamF_MmsF"/>
    <property type="match status" value="1"/>
</dbReference>
<dbReference type="InterPro" id="IPR019109">
    <property type="entry name" value="MamF_MmsF"/>
</dbReference>
<organism evidence="6 7">
    <name type="scientific">Actinoallomurus vinaceus</name>
    <dbReference type="NCBI Taxonomy" id="1080074"/>
    <lineage>
        <taxon>Bacteria</taxon>
        <taxon>Bacillati</taxon>
        <taxon>Actinomycetota</taxon>
        <taxon>Actinomycetes</taxon>
        <taxon>Streptosporangiales</taxon>
        <taxon>Thermomonosporaceae</taxon>
        <taxon>Actinoallomurus</taxon>
    </lineage>
</organism>
<protein>
    <recommendedName>
        <fullName evidence="8">DUF4870 domain-containing protein</fullName>
    </recommendedName>
</protein>
<name>A0ABP8U7U6_9ACTN</name>
<accession>A0ABP8U7U6</accession>
<keyword evidence="4 5" id="KW-0472">Membrane</keyword>
<evidence type="ECO:0000256" key="2">
    <source>
        <dbReference type="ARBA" id="ARBA00022692"/>
    </source>
</evidence>
<evidence type="ECO:0000256" key="5">
    <source>
        <dbReference type="SAM" id="Phobius"/>
    </source>
</evidence>
<feature type="transmembrane region" description="Helical" evidence="5">
    <location>
        <begin position="23"/>
        <end position="43"/>
    </location>
</feature>
<evidence type="ECO:0000313" key="7">
    <source>
        <dbReference type="Proteomes" id="UP001501442"/>
    </source>
</evidence>